<protein>
    <submittedName>
        <fullName evidence="1">Uncharacterized protein</fullName>
    </submittedName>
</protein>
<accession>A0A4Y2SYP9</accession>
<comment type="caution">
    <text evidence="1">The sequence shown here is derived from an EMBL/GenBank/DDBJ whole genome shotgun (WGS) entry which is preliminary data.</text>
</comment>
<dbReference type="EMBL" id="BGPR01024966">
    <property type="protein sequence ID" value="GBN93474.1"/>
    <property type="molecule type" value="Genomic_DNA"/>
</dbReference>
<organism evidence="1 2">
    <name type="scientific">Araneus ventricosus</name>
    <name type="common">Orbweaver spider</name>
    <name type="synonym">Epeira ventricosa</name>
    <dbReference type="NCBI Taxonomy" id="182803"/>
    <lineage>
        <taxon>Eukaryota</taxon>
        <taxon>Metazoa</taxon>
        <taxon>Ecdysozoa</taxon>
        <taxon>Arthropoda</taxon>
        <taxon>Chelicerata</taxon>
        <taxon>Arachnida</taxon>
        <taxon>Araneae</taxon>
        <taxon>Araneomorphae</taxon>
        <taxon>Entelegynae</taxon>
        <taxon>Araneoidea</taxon>
        <taxon>Araneidae</taxon>
        <taxon>Araneus</taxon>
    </lineage>
</organism>
<evidence type="ECO:0000313" key="2">
    <source>
        <dbReference type="Proteomes" id="UP000499080"/>
    </source>
</evidence>
<dbReference type="Proteomes" id="UP000499080">
    <property type="component" value="Unassembled WGS sequence"/>
</dbReference>
<reference evidence="1 2" key="1">
    <citation type="journal article" date="2019" name="Sci. Rep.">
        <title>Orb-weaving spider Araneus ventricosus genome elucidates the spidroin gene catalogue.</title>
        <authorList>
            <person name="Kono N."/>
            <person name="Nakamura H."/>
            <person name="Ohtoshi R."/>
            <person name="Moran D.A.P."/>
            <person name="Shinohara A."/>
            <person name="Yoshida Y."/>
            <person name="Fujiwara M."/>
            <person name="Mori M."/>
            <person name="Tomita M."/>
            <person name="Arakawa K."/>
        </authorList>
    </citation>
    <scope>NUCLEOTIDE SEQUENCE [LARGE SCALE GENOMIC DNA]</scope>
</reference>
<proteinExistence type="predicted"/>
<sequence>MRAVEWSSGNVSDCEHYESRVRIPARMSLKFCHNLQRHCTNNSRNDKNLQVGKMTSYSSTHFSPHQHITTVGVAWKFGEGGASSGVVLVICPRFKITRSVPK</sequence>
<keyword evidence="2" id="KW-1185">Reference proteome</keyword>
<dbReference type="AlphaFoldDB" id="A0A4Y2SYP9"/>
<name>A0A4Y2SYP9_ARAVE</name>
<evidence type="ECO:0000313" key="1">
    <source>
        <dbReference type="EMBL" id="GBN93474.1"/>
    </source>
</evidence>
<gene>
    <name evidence="1" type="ORF">AVEN_83815_1</name>
</gene>